<comment type="cofactor">
    <cofactor evidence="1">
        <name>FAD</name>
        <dbReference type="ChEBI" id="CHEBI:57692"/>
    </cofactor>
</comment>
<dbReference type="RefSeq" id="WP_229804255.1">
    <property type="nucleotide sequence ID" value="NZ_BMYQ01000013.1"/>
</dbReference>
<dbReference type="PANTHER" id="PTHR11985:SF15">
    <property type="entry name" value="GLYCEROL-3-PHOSPHATE DEHYDROGENASE, MITOCHONDRIAL"/>
    <property type="match status" value="1"/>
</dbReference>
<evidence type="ECO:0000313" key="8">
    <source>
        <dbReference type="EMBL" id="GGW41534.1"/>
    </source>
</evidence>
<organism evidence="8 9">
    <name type="scientific">Gemmobacter lanyuensis</name>
    <dbReference type="NCBI Taxonomy" id="1054497"/>
    <lineage>
        <taxon>Bacteria</taxon>
        <taxon>Pseudomonadati</taxon>
        <taxon>Pseudomonadota</taxon>
        <taxon>Alphaproteobacteria</taxon>
        <taxon>Rhodobacterales</taxon>
        <taxon>Paracoccaceae</taxon>
        <taxon>Gemmobacter</taxon>
    </lineage>
</organism>
<dbReference type="SUPFAM" id="SSF54373">
    <property type="entry name" value="FAD-linked reductases, C-terminal domain"/>
    <property type="match status" value="1"/>
</dbReference>
<evidence type="ECO:0000256" key="1">
    <source>
        <dbReference type="ARBA" id="ARBA00001974"/>
    </source>
</evidence>
<feature type="domain" description="Alpha-glycerophosphate oxidase C-terminal" evidence="7">
    <location>
        <begin position="409"/>
        <end position="532"/>
    </location>
</feature>
<dbReference type="InterPro" id="IPR006076">
    <property type="entry name" value="FAD-dep_OxRdtase"/>
</dbReference>
<name>A0A918J0D9_9RHOB</name>
<proteinExistence type="inferred from homology"/>
<evidence type="ECO:0000256" key="4">
    <source>
        <dbReference type="ARBA" id="ARBA00022827"/>
    </source>
</evidence>
<dbReference type="SUPFAM" id="SSF51905">
    <property type="entry name" value="FAD/NAD(P)-binding domain"/>
    <property type="match status" value="1"/>
</dbReference>
<dbReference type="InterPro" id="IPR000447">
    <property type="entry name" value="G3P_DH_FAD-dep"/>
</dbReference>
<evidence type="ECO:0000313" key="9">
    <source>
        <dbReference type="Proteomes" id="UP000628984"/>
    </source>
</evidence>
<dbReference type="GO" id="GO:0046168">
    <property type="term" value="P:glycerol-3-phosphate catabolic process"/>
    <property type="evidence" value="ECO:0007669"/>
    <property type="project" value="TreeGrafter"/>
</dbReference>
<keyword evidence="5" id="KW-0560">Oxidoreductase</keyword>
<dbReference type="Gene3D" id="3.30.9.10">
    <property type="entry name" value="D-Amino Acid Oxidase, subunit A, domain 2"/>
    <property type="match status" value="1"/>
</dbReference>
<dbReference type="Gene3D" id="1.10.8.870">
    <property type="entry name" value="Alpha-glycerophosphate oxidase, cap domain"/>
    <property type="match status" value="1"/>
</dbReference>
<dbReference type="GO" id="GO:0004368">
    <property type="term" value="F:glycerol-3-phosphate dehydrogenase (quinone) activity"/>
    <property type="evidence" value="ECO:0007669"/>
    <property type="project" value="InterPro"/>
</dbReference>
<keyword evidence="9" id="KW-1185">Reference proteome</keyword>
<evidence type="ECO:0000256" key="2">
    <source>
        <dbReference type="ARBA" id="ARBA00007330"/>
    </source>
</evidence>
<evidence type="ECO:0000256" key="5">
    <source>
        <dbReference type="ARBA" id="ARBA00023002"/>
    </source>
</evidence>
<evidence type="ECO:0000256" key="3">
    <source>
        <dbReference type="ARBA" id="ARBA00022630"/>
    </source>
</evidence>
<dbReference type="InterPro" id="IPR036188">
    <property type="entry name" value="FAD/NAD-bd_sf"/>
</dbReference>
<sequence length="557" mass="60862">MQQVQDTHTLTTQSPRGDGIVDSVYDLIVIGAGCNGAGIARDAAARGLRVALVEKEDIGSGTSSWSGRLIHGGLRYLEQGDIALVRESLRERELLFRLAPHIVRPVPLMMPLYKHNARPAWMIRLAMLAYDILSFDKSTVTHRILSRSETLKRFPGISTDGLRGAAIFMDGQVVWSERLCTEITLAAHADGAHVYTWSKVDGLLHEEGRVAGVQFTDMIDGSRHSLRASVVVNAAGPWVDMVLGDANVGDRRHIGGAKGSHLIVNPFAGAPKDVVYYESRADGRLVLVIPWGDRYMIGTTDKKFEADPDTAKADPLEMDYLLGEVNQLIPGANLTPADVLYTYSGVRPLPYVPAQSEWKVPRSHVIFDHAPKWPGLLSIIGGKLTTYRSLAEETVDQVFAMLGKKAPPCPTRKALFPGARIADPAQFAQALKASFPVDAIVVDRLVGVYGARAADILELCRTDSDLFKVFDPDSGAIGAELVFTFRNEFCRTLTDVLIRRIMVGLNGSCGREVLESAADILASRLGWSEARRQAEIAGYLNYITRFDVPTASQARAS</sequence>
<dbReference type="InterPro" id="IPR038299">
    <property type="entry name" value="DAO_C_sf"/>
</dbReference>
<dbReference type="Pfam" id="PF01266">
    <property type="entry name" value="DAO"/>
    <property type="match status" value="1"/>
</dbReference>
<dbReference type="Pfam" id="PF16901">
    <property type="entry name" value="DAO_C"/>
    <property type="match status" value="1"/>
</dbReference>
<reference evidence="8" key="1">
    <citation type="journal article" date="2014" name="Int. J. Syst. Evol. Microbiol.">
        <title>Complete genome sequence of Corynebacterium casei LMG S-19264T (=DSM 44701T), isolated from a smear-ripened cheese.</title>
        <authorList>
            <consortium name="US DOE Joint Genome Institute (JGI-PGF)"/>
            <person name="Walter F."/>
            <person name="Albersmeier A."/>
            <person name="Kalinowski J."/>
            <person name="Ruckert C."/>
        </authorList>
    </citation>
    <scope>NUCLEOTIDE SEQUENCE</scope>
    <source>
        <strain evidence="8">KCTC 23714</strain>
    </source>
</reference>
<dbReference type="InterPro" id="IPR031656">
    <property type="entry name" value="DAO_C"/>
</dbReference>
<evidence type="ECO:0000259" key="7">
    <source>
        <dbReference type="Pfam" id="PF16901"/>
    </source>
</evidence>
<dbReference type="NCBIfam" id="NF008899">
    <property type="entry name" value="PRK12266.1"/>
    <property type="match status" value="1"/>
</dbReference>
<comment type="similarity">
    <text evidence="2">Belongs to the FAD-dependent glycerol-3-phosphate dehydrogenase family.</text>
</comment>
<dbReference type="PROSITE" id="PS00978">
    <property type="entry name" value="FAD_G3PDH_2"/>
    <property type="match status" value="1"/>
</dbReference>
<comment type="caution">
    <text evidence="8">The sequence shown here is derived from an EMBL/GenBank/DDBJ whole genome shotgun (WGS) entry which is preliminary data.</text>
</comment>
<dbReference type="Proteomes" id="UP000628984">
    <property type="component" value="Unassembled WGS sequence"/>
</dbReference>
<dbReference type="PANTHER" id="PTHR11985">
    <property type="entry name" value="GLYCEROL-3-PHOSPHATE DEHYDROGENASE"/>
    <property type="match status" value="1"/>
</dbReference>
<dbReference type="AlphaFoldDB" id="A0A918J0D9"/>
<keyword evidence="3" id="KW-0285">Flavoprotein</keyword>
<dbReference type="EMBL" id="BMYQ01000013">
    <property type="protein sequence ID" value="GGW41534.1"/>
    <property type="molecule type" value="Genomic_DNA"/>
</dbReference>
<gene>
    <name evidence="8" type="primary">glpA</name>
    <name evidence="8" type="ORF">GCM10011452_32390</name>
</gene>
<reference evidence="8" key="2">
    <citation type="submission" date="2020-09" db="EMBL/GenBank/DDBJ databases">
        <authorList>
            <person name="Sun Q."/>
            <person name="Kim S."/>
        </authorList>
    </citation>
    <scope>NUCLEOTIDE SEQUENCE</scope>
    <source>
        <strain evidence="8">KCTC 23714</strain>
    </source>
</reference>
<dbReference type="PRINTS" id="PR01001">
    <property type="entry name" value="FADG3PDH"/>
</dbReference>
<accession>A0A918J0D9</accession>
<dbReference type="Gene3D" id="3.50.50.60">
    <property type="entry name" value="FAD/NAD(P)-binding domain"/>
    <property type="match status" value="1"/>
</dbReference>
<evidence type="ECO:0000259" key="6">
    <source>
        <dbReference type="Pfam" id="PF01266"/>
    </source>
</evidence>
<feature type="domain" description="FAD dependent oxidoreductase" evidence="6">
    <location>
        <begin position="26"/>
        <end position="388"/>
    </location>
</feature>
<protein>
    <submittedName>
        <fullName evidence="8">Glycerol-3-phosphate dehydrogenase</fullName>
    </submittedName>
</protein>
<keyword evidence="4" id="KW-0274">FAD</keyword>